<feature type="transmembrane region" description="Helical" evidence="8">
    <location>
        <begin position="39"/>
        <end position="59"/>
    </location>
</feature>
<evidence type="ECO:0000256" key="9">
    <source>
        <dbReference type="NCBIfam" id="TIGR00751"/>
    </source>
</evidence>
<sequence length="296" mass="32289">MTELYRNWFLASRPWSFIMTAISISVGGAVAAIDGPFSWTLFAVTLLGAVFLHAATNLINDYYDVQKGVDTVETATAQYRPHPLVEGKLRAKSVLAASCLLFAIGAGIGLWLAVERGWPILAIGVVGVLASLAYTAPPVSYKYIALGEFSVFLMWGPLMVEGTYYVQHQQFSAHALWISIPFGTIVALVLLANNLRDIAHDKSRCIRTIAIVLGAQKGFYLYFALIAAAYLSILVMILAGVLSWWSLMVFFSVPIAVSILRIMSEKIPKDADARTARLDTVFGVLLLISLIAEALL</sequence>
<keyword evidence="3 8" id="KW-1003">Cell membrane</keyword>
<feature type="transmembrane region" description="Helical" evidence="8">
    <location>
        <begin position="219"/>
        <end position="238"/>
    </location>
</feature>
<feature type="transmembrane region" description="Helical" evidence="8">
    <location>
        <begin position="244"/>
        <end position="264"/>
    </location>
</feature>
<dbReference type="GO" id="GO:0009234">
    <property type="term" value="P:menaquinone biosynthetic process"/>
    <property type="evidence" value="ECO:0007669"/>
    <property type="project" value="UniProtKB-UniRule"/>
</dbReference>
<dbReference type="Gene3D" id="1.10.357.140">
    <property type="entry name" value="UbiA prenyltransferase"/>
    <property type="match status" value="1"/>
</dbReference>
<dbReference type="HAMAP" id="MF_01937">
    <property type="entry name" value="MenA_1"/>
    <property type="match status" value="1"/>
</dbReference>
<dbReference type="UniPathway" id="UPA00079">
    <property type="reaction ID" value="UER00168"/>
</dbReference>
<comment type="subcellular location">
    <subcellularLocation>
        <location evidence="8">Cell membrane</location>
        <topology evidence="8">Multi-pass membrane protein</topology>
    </subcellularLocation>
    <subcellularLocation>
        <location evidence="1">Membrane</location>
        <topology evidence="1">Multi-pass membrane protein</topology>
    </subcellularLocation>
</comment>
<feature type="transmembrane region" description="Helical" evidence="8">
    <location>
        <begin position="171"/>
        <end position="192"/>
    </location>
</feature>
<dbReference type="PIRSF" id="PIRSF005355">
    <property type="entry name" value="UBIAD1"/>
    <property type="match status" value="1"/>
</dbReference>
<accession>A0A7W0C6S1</accession>
<feature type="transmembrane region" description="Helical" evidence="8">
    <location>
        <begin position="94"/>
        <end position="112"/>
    </location>
</feature>
<keyword evidence="7 8" id="KW-0472">Membrane</keyword>
<dbReference type="EC" id="2.5.1.74" evidence="8 9"/>
<comment type="caution">
    <text evidence="10">The sequence shown here is derived from an EMBL/GenBank/DDBJ whole genome shotgun (WGS) entry which is preliminary data.</text>
</comment>
<comment type="catalytic activity">
    <reaction evidence="8">
        <text>an all-trans-polyprenyl diphosphate + 1,4-dihydroxy-2-naphthoate + H(+) = a 2-demethylmenaquinol + CO2 + diphosphate</text>
        <dbReference type="Rhea" id="RHEA:26478"/>
        <dbReference type="Rhea" id="RHEA-COMP:9563"/>
        <dbReference type="Rhea" id="RHEA-COMP:9564"/>
        <dbReference type="ChEBI" id="CHEBI:11173"/>
        <dbReference type="ChEBI" id="CHEBI:15378"/>
        <dbReference type="ChEBI" id="CHEBI:16526"/>
        <dbReference type="ChEBI" id="CHEBI:33019"/>
        <dbReference type="ChEBI" id="CHEBI:55437"/>
        <dbReference type="ChEBI" id="CHEBI:58914"/>
        <dbReference type="EC" id="2.5.1.74"/>
    </reaction>
</comment>
<keyword evidence="2 8" id="KW-0474">Menaquinone biosynthesis</keyword>
<comment type="function">
    <text evidence="8">Conversion of 1,4-dihydroxy-2-naphthoate (DHNA) to demethylmenaquinone (DMK).</text>
</comment>
<name>A0A7W0C6S1_9BACT</name>
<evidence type="ECO:0000256" key="3">
    <source>
        <dbReference type="ARBA" id="ARBA00022475"/>
    </source>
</evidence>
<evidence type="ECO:0000256" key="4">
    <source>
        <dbReference type="ARBA" id="ARBA00022679"/>
    </source>
</evidence>
<comment type="pathway">
    <text evidence="8">Quinol/quinone metabolism; menaquinone biosynthesis; menaquinol from 1,4-dihydroxy-2-naphthoate: step 1/2.</text>
</comment>
<dbReference type="NCBIfam" id="TIGR00751">
    <property type="entry name" value="menA"/>
    <property type="match status" value="1"/>
</dbReference>
<dbReference type="GO" id="GO:0005886">
    <property type="term" value="C:plasma membrane"/>
    <property type="evidence" value="ECO:0007669"/>
    <property type="project" value="UniProtKB-SubCell"/>
</dbReference>
<comment type="similarity">
    <text evidence="8">Belongs to the MenA family. Type 1 subfamily.</text>
</comment>
<dbReference type="InterPro" id="IPR044878">
    <property type="entry name" value="UbiA_sf"/>
</dbReference>
<dbReference type="InterPro" id="IPR000537">
    <property type="entry name" value="UbiA_prenyltransferase"/>
</dbReference>
<keyword evidence="4 8" id="KW-0808">Transferase</keyword>
<dbReference type="Proteomes" id="UP000525298">
    <property type="component" value="Unassembled WGS sequence"/>
</dbReference>
<keyword evidence="11" id="KW-1185">Reference proteome</keyword>
<evidence type="ECO:0000256" key="7">
    <source>
        <dbReference type="ARBA" id="ARBA00023136"/>
    </source>
</evidence>
<keyword evidence="5 8" id="KW-0812">Transmembrane</keyword>
<dbReference type="PANTHER" id="PTHR13929">
    <property type="entry name" value="1,4-DIHYDROXY-2-NAPHTHOATE OCTAPRENYLTRANSFERASE"/>
    <property type="match status" value="1"/>
</dbReference>
<proteinExistence type="inferred from homology"/>
<gene>
    <name evidence="8" type="primary">menA</name>
    <name evidence="10" type="ORF">HNR65_000367</name>
</gene>
<evidence type="ECO:0000256" key="1">
    <source>
        <dbReference type="ARBA" id="ARBA00004141"/>
    </source>
</evidence>
<feature type="transmembrane region" description="Helical" evidence="8">
    <location>
        <begin position="15"/>
        <end position="33"/>
    </location>
</feature>
<dbReference type="RefSeq" id="WP_181549730.1">
    <property type="nucleotide sequence ID" value="NZ_JACDUS010000001.1"/>
</dbReference>
<dbReference type="Pfam" id="PF01040">
    <property type="entry name" value="UbiA"/>
    <property type="match status" value="1"/>
</dbReference>
<keyword evidence="6 8" id="KW-1133">Transmembrane helix</keyword>
<dbReference type="AlphaFoldDB" id="A0A7W0C6S1"/>
<evidence type="ECO:0000256" key="2">
    <source>
        <dbReference type="ARBA" id="ARBA00022428"/>
    </source>
</evidence>
<evidence type="ECO:0000256" key="5">
    <source>
        <dbReference type="ARBA" id="ARBA00022692"/>
    </source>
</evidence>
<dbReference type="EMBL" id="JACDUS010000001">
    <property type="protein sequence ID" value="MBA2880060.1"/>
    <property type="molecule type" value="Genomic_DNA"/>
</dbReference>
<evidence type="ECO:0000313" key="11">
    <source>
        <dbReference type="Proteomes" id="UP000525298"/>
    </source>
</evidence>
<evidence type="ECO:0000313" key="10">
    <source>
        <dbReference type="EMBL" id="MBA2880060.1"/>
    </source>
</evidence>
<reference evidence="10 11" key="1">
    <citation type="submission" date="2020-07" db="EMBL/GenBank/DDBJ databases">
        <title>Genomic Encyclopedia of Type Strains, Phase IV (KMG-IV): sequencing the most valuable type-strain genomes for metagenomic binning, comparative biology and taxonomic classification.</title>
        <authorList>
            <person name="Goeker M."/>
        </authorList>
    </citation>
    <scope>NUCLEOTIDE SEQUENCE [LARGE SCALE GENOMIC DNA]</scope>
    <source>
        <strain evidence="10 11">DSM 17721</strain>
    </source>
</reference>
<protein>
    <recommendedName>
        <fullName evidence="8 9">1,4-dihydroxy-2-naphthoate octaprenyltransferase</fullName>
        <shortName evidence="8">DHNA-octaprenyltransferase</shortName>
        <ecNumber evidence="8 9">2.5.1.74</ecNumber>
    </recommendedName>
</protein>
<dbReference type="GO" id="GO:0046428">
    <property type="term" value="F:1,4-dihydroxy-2-naphthoate polyprenyltransferase activity"/>
    <property type="evidence" value="ECO:0007669"/>
    <property type="project" value="UniProtKB-UniRule"/>
</dbReference>
<feature type="transmembrane region" description="Helical" evidence="8">
    <location>
        <begin position="118"/>
        <end position="136"/>
    </location>
</feature>
<evidence type="ECO:0000256" key="6">
    <source>
        <dbReference type="ARBA" id="ARBA00022989"/>
    </source>
</evidence>
<dbReference type="GO" id="GO:0042371">
    <property type="term" value="P:vitamin K biosynthetic process"/>
    <property type="evidence" value="ECO:0007669"/>
    <property type="project" value="TreeGrafter"/>
</dbReference>
<evidence type="ECO:0000256" key="8">
    <source>
        <dbReference type="HAMAP-Rule" id="MF_01937"/>
    </source>
</evidence>
<dbReference type="InterPro" id="IPR004657">
    <property type="entry name" value="MenA"/>
</dbReference>
<organism evidence="10 11">
    <name type="scientific">Desulfosalsimonas propionicica</name>
    <dbReference type="NCBI Taxonomy" id="332175"/>
    <lineage>
        <taxon>Bacteria</taxon>
        <taxon>Pseudomonadati</taxon>
        <taxon>Thermodesulfobacteriota</taxon>
        <taxon>Desulfobacteria</taxon>
        <taxon>Desulfobacterales</taxon>
        <taxon>Desulfosalsimonadaceae</taxon>
        <taxon>Desulfosalsimonas</taxon>
    </lineage>
</organism>
<feature type="transmembrane region" description="Helical" evidence="8">
    <location>
        <begin position="143"/>
        <end position="165"/>
    </location>
</feature>
<dbReference type="PANTHER" id="PTHR13929:SF0">
    <property type="entry name" value="UBIA PRENYLTRANSFERASE DOMAIN-CONTAINING PROTEIN 1"/>
    <property type="match status" value="1"/>
</dbReference>
<feature type="transmembrane region" description="Helical" evidence="8">
    <location>
        <begin position="276"/>
        <end position="295"/>
    </location>
</feature>
<dbReference type="CDD" id="cd13962">
    <property type="entry name" value="PT_UbiA_UBIAD1"/>
    <property type="match status" value="1"/>
</dbReference>
<dbReference type="InterPro" id="IPR026046">
    <property type="entry name" value="UBIAD1"/>
</dbReference>